<reference evidence="3" key="1">
    <citation type="submission" date="2012-03" db="EMBL/GenBank/DDBJ databases">
        <title>Complete genome of Caldisphaera lagunensis DSM 15908.</title>
        <authorList>
            <person name="Lucas S."/>
            <person name="Copeland A."/>
            <person name="Lapidus A."/>
            <person name="Glavina del Rio T."/>
            <person name="Dalin E."/>
            <person name="Tice H."/>
            <person name="Bruce D."/>
            <person name="Goodwin L."/>
            <person name="Pitluck S."/>
            <person name="Peters L."/>
            <person name="Mikhailova N."/>
            <person name="Teshima H."/>
            <person name="Kyrpides N."/>
            <person name="Mavromatis K."/>
            <person name="Ivanova N."/>
            <person name="Brettin T."/>
            <person name="Detter J.C."/>
            <person name="Han C."/>
            <person name="Larimer F."/>
            <person name="Land M."/>
            <person name="Hauser L."/>
            <person name="Markowitz V."/>
            <person name="Cheng J.-F."/>
            <person name="Hugenholtz P."/>
            <person name="Woyke T."/>
            <person name="Wu D."/>
            <person name="Spring S."/>
            <person name="Schroeder M."/>
            <person name="Brambilla E."/>
            <person name="Klenk H.-P."/>
            <person name="Eisen J.A."/>
        </authorList>
    </citation>
    <scope>NUCLEOTIDE SEQUENCE [LARGE SCALE GENOMIC DNA]</scope>
    <source>
        <strain evidence="3">DSM 15908 / JCM 11604 / IC-154</strain>
    </source>
</reference>
<dbReference type="InParanoid" id="L0A817"/>
<proteinExistence type="predicted"/>
<protein>
    <submittedName>
        <fullName evidence="2">Uncharacterized protein</fullName>
    </submittedName>
</protein>
<keyword evidence="1" id="KW-0812">Transmembrane</keyword>
<evidence type="ECO:0000313" key="2">
    <source>
        <dbReference type="EMBL" id="AFZ70013.1"/>
    </source>
</evidence>
<organism evidence="2 3">
    <name type="scientific">Caldisphaera lagunensis (strain DSM 15908 / JCM 11604 / ANMR 0165 / IC-154)</name>
    <dbReference type="NCBI Taxonomy" id="1056495"/>
    <lineage>
        <taxon>Archaea</taxon>
        <taxon>Thermoproteota</taxon>
        <taxon>Thermoprotei</taxon>
        <taxon>Acidilobales</taxon>
        <taxon>Caldisphaeraceae</taxon>
        <taxon>Caldisphaera</taxon>
    </lineage>
</organism>
<dbReference type="HOGENOM" id="CLU_1168534_0_0_2"/>
<feature type="transmembrane region" description="Helical" evidence="1">
    <location>
        <begin position="7"/>
        <end position="26"/>
    </location>
</feature>
<dbReference type="Proteomes" id="UP000010469">
    <property type="component" value="Chromosome"/>
</dbReference>
<gene>
    <name evidence="2" type="ordered locus">Calag_0231</name>
</gene>
<dbReference type="AlphaFoldDB" id="L0A817"/>
<keyword evidence="1" id="KW-0472">Membrane</keyword>
<keyword evidence="1" id="KW-1133">Transmembrane helix</keyword>
<dbReference type="eggNOG" id="arCOG13719">
    <property type="taxonomic scope" value="Archaea"/>
</dbReference>
<dbReference type="EMBL" id="CP003378">
    <property type="protein sequence ID" value="AFZ70013.1"/>
    <property type="molecule type" value="Genomic_DNA"/>
</dbReference>
<dbReference type="STRING" id="1056495.Calag_0231"/>
<name>L0A817_CALLD</name>
<dbReference type="GeneID" id="14211491"/>
<sequence length="237" mass="26022">MGRGVKIAEAVVLIIIAIVALSLYVYNANYYLSPLTPNNNYLKTNPFKVQLIYNVSESVFTNSTPETGWTQIIVTLSEYNSTYDILSTSILNFGGSSNVVQALYYSTGNSIVLNSNIPFIANTTLLSNSTKEIFYNETNVIPVAFQNLTYKISQNGINYTATYGQYYDLSSGILVYRTFSLTANNALVANGSMTLQKVNYLSNSNTTLNLILYNTVLLLLAIVFAVSLIGAVLLLLT</sequence>
<dbReference type="KEGG" id="clg:Calag_0231"/>
<accession>L0A817</accession>
<evidence type="ECO:0000313" key="3">
    <source>
        <dbReference type="Proteomes" id="UP000010469"/>
    </source>
</evidence>
<dbReference type="RefSeq" id="WP_015231911.1">
    <property type="nucleotide sequence ID" value="NC_019791.1"/>
</dbReference>
<feature type="transmembrane region" description="Helical" evidence="1">
    <location>
        <begin position="211"/>
        <end position="236"/>
    </location>
</feature>
<keyword evidence="3" id="KW-1185">Reference proteome</keyword>
<evidence type="ECO:0000256" key="1">
    <source>
        <dbReference type="SAM" id="Phobius"/>
    </source>
</evidence>